<dbReference type="SUPFAM" id="SSF52402">
    <property type="entry name" value="Adenine nucleotide alpha hydrolases-like"/>
    <property type="match status" value="1"/>
</dbReference>
<dbReference type="EMBL" id="CP043875">
    <property type="protein sequence ID" value="WOF16582.1"/>
    <property type="molecule type" value="Genomic_DNA"/>
</dbReference>
<dbReference type="PANTHER" id="PTHR43196">
    <property type="entry name" value="SULFATE ADENYLYLTRANSFERASE SUBUNIT 2"/>
    <property type="match status" value="1"/>
</dbReference>
<proteinExistence type="predicted"/>
<sequence>MREPSIKKSLFWCPECNVPLIAGTCGCGTRGVEFPLLKPYDVRPALEHDRTLLLNLLEERFGGGKLPKIVLFNKTGGTDRTDLVIANGVRFGWLNFSPVTRKYSFEPSFEALSFILPDVSKNIVDITSYMRENKGRRLGGKKIEFSADCENGCVIIRVGGKWGVGNYQDGFLKVRQFGVVEEKPLPDPDYSNVIRCNKKHLKNIERHAIRSIKIEVNQHSWKRPNANVSFSGGKDSTVVLELAKRAGITDSYFVDTGMEFPQTIEFVESMNIGQKFQGGDFKSELAQRGIPKKDNRWCCERLKLHPVSNWLNEEGGCVTVQGNRWYESFARSGLPAAIENPYNNKQINISPIRSWRALEVFLYIWWRELPYNPLYDLGFERVGCWMCPAMLESEAERVKELLPEKYGEWMEYLRSCAEKNKFPKCYVDLGLWRWDELPPKMVELLDEYNLSKNQEKPTE</sequence>
<dbReference type="InterPro" id="IPR050128">
    <property type="entry name" value="Sulfate_adenylyltrnsfr_sub2"/>
</dbReference>
<organism evidence="2 3">
    <name type="scientific">Methanochimaera problematica</name>
    <dbReference type="NCBI Taxonomy" id="2609417"/>
    <lineage>
        <taxon>Archaea</taxon>
        <taxon>Methanobacteriati</taxon>
        <taxon>Methanobacteriota</taxon>
        <taxon>Stenosarchaea group</taxon>
        <taxon>Methanomicrobia</taxon>
        <taxon>Methanomicrobiales</taxon>
        <taxon>Methanomicrobiaceae</taxon>
        <taxon>Methanochimaera</taxon>
    </lineage>
</organism>
<dbReference type="InterPro" id="IPR014729">
    <property type="entry name" value="Rossmann-like_a/b/a_fold"/>
</dbReference>
<accession>A0AA97FCL5</accession>
<dbReference type="AlphaFoldDB" id="A0AA97FCL5"/>
<dbReference type="Pfam" id="PF01507">
    <property type="entry name" value="PAPS_reduct"/>
    <property type="match status" value="1"/>
</dbReference>
<keyword evidence="3" id="KW-1185">Reference proteome</keyword>
<feature type="domain" description="Phosphoadenosine phosphosulphate reductase" evidence="1">
    <location>
        <begin position="226"/>
        <end position="389"/>
    </location>
</feature>
<dbReference type="PROSITE" id="PS51257">
    <property type="entry name" value="PROKAR_LIPOPROTEIN"/>
    <property type="match status" value="1"/>
</dbReference>
<dbReference type="PANTHER" id="PTHR43196:SF2">
    <property type="entry name" value="PHOSPHOADENOSINE PHOSPHOSULFATE REDUCTASE"/>
    <property type="match status" value="1"/>
</dbReference>
<gene>
    <name evidence="2" type="ORF">F1737_07690</name>
</gene>
<dbReference type="InterPro" id="IPR002500">
    <property type="entry name" value="PAPS_reduct_dom"/>
</dbReference>
<dbReference type="Proteomes" id="UP001301797">
    <property type="component" value="Chromosome"/>
</dbReference>
<dbReference type="GeneID" id="85230041"/>
<reference evidence="2 3" key="1">
    <citation type="submission" date="2019-09" db="EMBL/GenBank/DDBJ databases">
        <title>The complete genome of Methanoplanus sp. FWC-SCC4.</title>
        <authorList>
            <person name="Chen S.-C."/>
            <person name="Zhou Y.-Z."/>
            <person name="Lai M.-C."/>
        </authorList>
    </citation>
    <scope>NUCLEOTIDE SEQUENCE [LARGE SCALE GENOMIC DNA]</scope>
    <source>
        <strain evidence="2 3">FWC-SCC4</strain>
    </source>
</reference>
<protein>
    <submittedName>
        <fullName evidence="2">Phosphoadenosine phosphosulfate reductase family protein</fullName>
    </submittedName>
</protein>
<dbReference type="GO" id="GO:0003824">
    <property type="term" value="F:catalytic activity"/>
    <property type="evidence" value="ECO:0007669"/>
    <property type="project" value="InterPro"/>
</dbReference>
<evidence type="ECO:0000313" key="2">
    <source>
        <dbReference type="EMBL" id="WOF16582.1"/>
    </source>
</evidence>
<name>A0AA97FCL5_9EURY</name>
<evidence type="ECO:0000259" key="1">
    <source>
        <dbReference type="Pfam" id="PF01507"/>
    </source>
</evidence>
<evidence type="ECO:0000313" key="3">
    <source>
        <dbReference type="Proteomes" id="UP001301797"/>
    </source>
</evidence>
<dbReference type="RefSeq" id="WP_317136004.1">
    <property type="nucleotide sequence ID" value="NZ_CP043875.1"/>
</dbReference>
<dbReference type="Gene3D" id="3.40.50.620">
    <property type="entry name" value="HUPs"/>
    <property type="match status" value="1"/>
</dbReference>
<dbReference type="KEGG" id="mefw:F1737_07690"/>